<evidence type="ECO:0000313" key="8">
    <source>
        <dbReference type="EMBL" id="PWN46266.1"/>
    </source>
</evidence>
<dbReference type="STRING" id="1522189.A0A316W8L9"/>
<dbReference type="GO" id="GO:0009437">
    <property type="term" value="P:carnitine metabolic process"/>
    <property type="evidence" value="ECO:0007669"/>
    <property type="project" value="TreeGrafter"/>
</dbReference>
<evidence type="ECO:0000256" key="4">
    <source>
        <dbReference type="PIRSR" id="PIRSR600542-1"/>
    </source>
</evidence>
<keyword evidence="9" id="KW-1185">Reference proteome</keyword>
<dbReference type="InParanoid" id="A0A316W8L9"/>
<dbReference type="InterPro" id="IPR023213">
    <property type="entry name" value="CAT-like_dom_sf"/>
</dbReference>
<dbReference type="FunFam" id="3.30.559.10:FF:000019">
    <property type="entry name" value="Carnitine acetyl transferase"/>
    <property type="match status" value="1"/>
</dbReference>
<evidence type="ECO:0000256" key="3">
    <source>
        <dbReference type="ARBA" id="ARBA00023315"/>
    </source>
</evidence>
<evidence type="ECO:0000256" key="5">
    <source>
        <dbReference type="RuleBase" id="RU003801"/>
    </source>
</evidence>
<dbReference type="GO" id="GO:0005739">
    <property type="term" value="C:mitochondrion"/>
    <property type="evidence" value="ECO:0007669"/>
    <property type="project" value="TreeGrafter"/>
</dbReference>
<dbReference type="FunFam" id="3.30.559.70:FF:000003">
    <property type="entry name" value="Carnitine acetyl transferase FacC"/>
    <property type="match status" value="1"/>
</dbReference>
<feature type="compositionally biased region" description="Polar residues" evidence="6">
    <location>
        <begin position="30"/>
        <end position="46"/>
    </location>
</feature>
<feature type="region of interest" description="Disordered" evidence="6">
    <location>
        <begin position="715"/>
        <end position="765"/>
    </location>
</feature>
<proteinExistence type="inferred from homology"/>
<dbReference type="PANTHER" id="PTHR22589:SF29">
    <property type="entry name" value="MITOCHONDRIAL CARNITINE O-ACETYLTRANSFERASE-RELATED"/>
    <property type="match status" value="1"/>
</dbReference>
<dbReference type="Pfam" id="PF00755">
    <property type="entry name" value="Carn_acyltransf"/>
    <property type="match status" value="1"/>
</dbReference>
<dbReference type="InterPro" id="IPR039551">
    <property type="entry name" value="Cho/carn_acyl_trans"/>
</dbReference>
<dbReference type="Gene3D" id="3.30.559.10">
    <property type="entry name" value="Chloramphenicol acetyltransferase-like domain"/>
    <property type="match status" value="1"/>
</dbReference>
<evidence type="ECO:0000256" key="1">
    <source>
        <dbReference type="ARBA" id="ARBA00005232"/>
    </source>
</evidence>
<feature type="region of interest" description="Disordered" evidence="6">
    <location>
        <begin position="1"/>
        <end position="62"/>
    </location>
</feature>
<dbReference type="InterPro" id="IPR042231">
    <property type="entry name" value="Cho/carn_acyl_trans_2"/>
</dbReference>
<dbReference type="OrthoDB" id="240216at2759"/>
<protein>
    <recommendedName>
        <fullName evidence="7">Choline/carnitine acyltransferase domain-containing protein</fullName>
    </recommendedName>
</protein>
<accession>A0A316W8L9</accession>
<evidence type="ECO:0000259" key="7">
    <source>
        <dbReference type="Pfam" id="PF00755"/>
    </source>
</evidence>
<dbReference type="SUPFAM" id="SSF52777">
    <property type="entry name" value="CoA-dependent acyltransferases"/>
    <property type="match status" value="2"/>
</dbReference>
<feature type="domain" description="Choline/carnitine acyltransferase" evidence="7">
    <location>
        <begin position="74"/>
        <end position="677"/>
    </location>
</feature>
<sequence length="777" mass="85566">MSPSATQAVEQSPAAPPTAQRPSAQDAPGGSTSQSGKRATRNTQISVIAGLGRGEQEAKDGGKTFEKQVDLPKLPFPELEHTCKRYLDSLEALQSKEEHEQTTRVVQGFLSKEGPKLHSELQRYASARPSYIEEFWDESYLTASESVVLNLNPFFILEDDPTPSRGNQLMRAASLTLASLCFIHDLRHGVLEPDNVRGTPLCMSQYPKLFGTTRIPTENGCRLEHSPESRHVVVMRRGQIYWFEALDEDHRPLLTERALLSNLRAICKDADQTAPRDVAKGALGILTTEKRKTWAGVRGILKEHPHNAKCLEVVDSALFVVCMDDSEPQDPAQLCSNMLSGTIQLDQGVQVGTCSNRWYDKLQIIVCKNGAAGINFEHSAADGHTVLRFVADIYTELIMRFAKSINSATKSLFHAKTSPHAKGAGGVGKAADKQKDLAVETDTAPKKLEWNLSPPVSAAIRFGETRLSDLIHQHDVQVLEFNDWGKNFITRHKFSPDAFVQMSFQAAYYKLYGRSETTYEPAMTKAFFHGRTEAIRTVQPYTADFVTAFDDSSVKNKAKLEKLRTACAGHAKLSKNCAMGLGHDRHLYAMNCLVKNLVAQGSAEFNSIPAIFQDAGYATLGHTIISTSNCGNPALRLFGFGPVAPDGFGLGYIIKDDAISICASSKFLQTARFMQEIAAYLKQIESIIMEAYREANVHTTSTYIDHQGRECDVRTGLPIGSNQNKGNGYADDDYDQPGAGYSFYEEQSTKPNQDDADGVKSPRSRLAGVGRRLLDVA</sequence>
<feature type="active site" description="Proton acceptor" evidence="4">
    <location>
        <position position="378"/>
    </location>
</feature>
<dbReference type="AlphaFoldDB" id="A0A316W8L9"/>
<dbReference type="EMBL" id="KZ819351">
    <property type="protein sequence ID" value="PWN46266.1"/>
    <property type="molecule type" value="Genomic_DNA"/>
</dbReference>
<dbReference type="InterPro" id="IPR000542">
    <property type="entry name" value="Carn_acyl_trans"/>
</dbReference>
<reference evidence="8 9" key="1">
    <citation type="journal article" date="2018" name="Mol. Biol. Evol.">
        <title>Broad Genomic Sampling Reveals a Smut Pathogenic Ancestry of the Fungal Clade Ustilaginomycotina.</title>
        <authorList>
            <person name="Kijpornyongpan T."/>
            <person name="Mondo S.J."/>
            <person name="Barry K."/>
            <person name="Sandor L."/>
            <person name="Lee J."/>
            <person name="Lipzen A."/>
            <person name="Pangilinan J."/>
            <person name="LaButti K."/>
            <person name="Hainaut M."/>
            <person name="Henrissat B."/>
            <person name="Grigoriev I.V."/>
            <person name="Spatafora J.W."/>
            <person name="Aime M.C."/>
        </authorList>
    </citation>
    <scope>NUCLEOTIDE SEQUENCE [LARGE SCALE GENOMIC DNA]</scope>
    <source>
        <strain evidence="8 9">MCA 4658</strain>
    </source>
</reference>
<dbReference type="PROSITE" id="PS00440">
    <property type="entry name" value="ACYLTRANSF_C_2"/>
    <property type="match status" value="1"/>
</dbReference>
<dbReference type="GeneID" id="37034507"/>
<keyword evidence="3 5" id="KW-0012">Acyltransferase</keyword>
<organism evidence="8 9">
    <name type="scientific">Ceraceosorus guamensis</name>
    <dbReference type="NCBI Taxonomy" id="1522189"/>
    <lineage>
        <taxon>Eukaryota</taxon>
        <taxon>Fungi</taxon>
        <taxon>Dikarya</taxon>
        <taxon>Basidiomycota</taxon>
        <taxon>Ustilaginomycotina</taxon>
        <taxon>Exobasidiomycetes</taxon>
        <taxon>Ceraceosorales</taxon>
        <taxon>Ceraceosoraceae</taxon>
        <taxon>Ceraceosorus</taxon>
    </lineage>
</organism>
<dbReference type="RefSeq" id="XP_025373426.1">
    <property type="nucleotide sequence ID" value="XM_025512637.1"/>
</dbReference>
<evidence type="ECO:0000313" key="9">
    <source>
        <dbReference type="Proteomes" id="UP000245783"/>
    </source>
</evidence>
<dbReference type="PANTHER" id="PTHR22589">
    <property type="entry name" value="CARNITINE O-ACYLTRANSFERASE"/>
    <property type="match status" value="1"/>
</dbReference>
<gene>
    <name evidence="8" type="ORF">IE81DRAFT_319149</name>
</gene>
<dbReference type="Proteomes" id="UP000245783">
    <property type="component" value="Unassembled WGS sequence"/>
</dbReference>
<comment type="similarity">
    <text evidence="1 5">Belongs to the carnitine/choline acetyltransferase family.</text>
</comment>
<dbReference type="Gene3D" id="3.30.559.70">
    <property type="entry name" value="Choline/Carnitine o-acyltransferase, domain 2"/>
    <property type="match status" value="1"/>
</dbReference>
<evidence type="ECO:0000256" key="2">
    <source>
        <dbReference type="ARBA" id="ARBA00022679"/>
    </source>
</evidence>
<dbReference type="GO" id="GO:0004092">
    <property type="term" value="F:carnitine O-acetyltransferase activity"/>
    <property type="evidence" value="ECO:0007669"/>
    <property type="project" value="TreeGrafter"/>
</dbReference>
<evidence type="ECO:0000256" key="6">
    <source>
        <dbReference type="SAM" id="MobiDB-lite"/>
    </source>
</evidence>
<keyword evidence="2 5" id="KW-0808">Transferase</keyword>
<feature type="compositionally biased region" description="Polar residues" evidence="6">
    <location>
        <begin position="1"/>
        <end position="10"/>
    </location>
</feature>
<name>A0A316W8L9_9BASI</name>